<accession>A0A4R6FU30</accession>
<evidence type="ECO:0000259" key="2">
    <source>
        <dbReference type="PROSITE" id="PS50880"/>
    </source>
</evidence>
<dbReference type="Pfam" id="PF13362">
    <property type="entry name" value="Toprim_3"/>
    <property type="match status" value="1"/>
</dbReference>
<organism evidence="3 4">
    <name type="scientific">Stakelama pacifica</name>
    <dbReference type="NCBI Taxonomy" id="517720"/>
    <lineage>
        <taxon>Bacteria</taxon>
        <taxon>Pseudomonadati</taxon>
        <taxon>Pseudomonadota</taxon>
        <taxon>Alphaproteobacteria</taxon>
        <taxon>Sphingomonadales</taxon>
        <taxon>Sphingomonadaceae</taxon>
        <taxon>Stakelama</taxon>
    </lineage>
</organism>
<sequence length="277" mass="30531">MTMEGLSFLQACRWLSERYLGERDTRTLSRNRASASHLAAPRSTKAATPTTAPDPELYSWILDRSPLCSDGVAYLTARGFSAATLQAFRIGQIGDRAPLRRAAVDHFGEQRLRRCGLLRDGRWGAELVFPTRYLLFPFLVAGVVTYLQARRPDAQSDYRWFCPAGLLPPAYNVDALDGDQANILICEGVTDTLSAFEMGHTAIGVIGASARLEQQIIARLRGRNVVLVGDRDAAGRAFARDTVRLLSQRGITAISRSLPADIDDLNDLLRQQKGLVQ</sequence>
<dbReference type="InterPro" id="IPR050219">
    <property type="entry name" value="DnaG_primase"/>
</dbReference>
<protein>
    <submittedName>
        <fullName evidence="3">DNA primase</fullName>
    </submittedName>
</protein>
<dbReference type="Gene3D" id="3.40.1360.10">
    <property type="match status" value="1"/>
</dbReference>
<dbReference type="AlphaFoldDB" id="A0A4R6FU30"/>
<feature type="domain" description="Toprim" evidence="2">
    <location>
        <begin position="181"/>
        <end position="259"/>
    </location>
</feature>
<dbReference type="CDD" id="cd01029">
    <property type="entry name" value="TOPRIM_primases"/>
    <property type="match status" value="1"/>
</dbReference>
<dbReference type="InterPro" id="IPR034154">
    <property type="entry name" value="TOPRIM_DnaG/twinkle"/>
</dbReference>
<dbReference type="EMBL" id="SNWD01000003">
    <property type="protein sequence ID" value="TDN84375.1"/>
    <property type="molecule type" value="Genomic_DNA"/>
</dbReference>
<feature type="compositionally biased region" description="Low complexity" evidence="1">
    <location>
        <begin position="39"/>
        <end position="51"/>
    </location>
</feature>
<dbReference type="PROSITE" id="PS50880">
    <property type="entry name" value="TOPRIM"/>
    <property type="match status" value="1"/>
</dbReference>
<gene>
    <name evidence="3" type="ORF">EV664_10314</name>
</gene>
<comment type="caution">
    <text evidence="3">The sequence shown here is derived from an EMBL/GenBank/DDBJ whole genome shotgun (WGS) entry which is preliminary data.</text>
</comment>
<proteinExistence type="predicted"/>
<dbReference type="PANTHER" id="PTHR30313:SF2">
    <property type="entry name" value="DNA PRIMASE"/>
    <property type="match status" value="1"/>
</dbReference>
<dbReference type="PANTHER" id="PTHR30313">
    <property type="entry name" value="DNA PRIMASE"/>
    <property type="match status" value="1"/>
</dbReference>
<reference evidence="3 4" key="1">
    <citation type="submission" date="2019-03" db="EMBL/GenBank/DDBJ databases">
        <title>Genomic Encyclopedia of Type Strains, Phase IV (KMG-IV): sequencing the most valuable type-strain genomes for metagenomic binning, comparative biology and taxonomic classification.</title>
        <authorList>
            <person name="Goeker M."/>
        </authorList>
    </citation>
    <scope>NUCLEOTIDE SEQUENCE [LARGE SCALE GENOMIC DNA]</scope>
    <source>
        <strain evidence="3 4">DSM 25059</strain>
    </source>
</reference>
<dbReference type="SUPFAM" id="SSF56731">
    <property type="entry name" value="DNA primase core"/>
    <property type="match status" value="1"/>
</dbReference>
<feature type="region of interest" description="Disordered" evidence="1">
    <location>
        <begin position="31"/>
        <end position="51"/>
    </location>
</feature>
<dbReference type="RefSeq" id="WP_229668160.1">
    <property type="nucleotide sequence ID" value="NZ_BMLU01000003.1"/>
</dbReference>
<dbReference type="GO" id="GO:0006269">
    <property type="term" value="P:DNA replication, synthesis of primer"/>
    <property type="evidence" value="ECO:0007669"/>
    <property type="project" value="TreeGrafter"/>
</dbReference>
<evidence type="ECO:0000313" key="3">
    <source>
        <dbReference type="EMBL" id="TDN84375.1"/>
    </source>
</evidence>
<dbReference type="GO" id="GO:0005737">
    <property type="term" value="C:cytoplasm"/>
    <property type="evidence" value="ECO:0007669"/>
    <property type="project" value="TreeGrafter"/>
</dbReference>
<name>A0A4R6FU30_9SPHN</name>
<keyword evidence="4" id="KW-1185">Reference proteome</keyword>
<evidence type="ECO:0000313" key="4">
    <source>
        <dbReference type="Proteomes" id="UP000295493"/>
    </source>
</evidence>
<evidence type="ECO:0000256" key="1">
    <source>
        <dbReference type="SAM" id="MobiDB-lite"/>
    </source>
</evidence>
<dbReference type="Proteomes" id="UP000295493">
    <property type="component" value="Unassembled WGS sequence"/>
</dbReference>
<dbReference type="InterPro" id="IPR006171">
    <property type="entry name" value="TOPRIM_dom"/>
</dbReference>